<reference evidence="2" key="1">
    <citation type="submission" date="2016-11" db="EMBL/GenBank/DDBJ databases">
        <authorList>
            <person name="Varghese N."/>
            <person name="Submissions S."/>
        </authorList>
    </citation>
    <scope>NUCLEOTIDE SEQUENCE [LARGE SCALE GENOMIC DNA]</scope>
    <source>
        <strain evidence="2">DSM 24724</strain>
    </source>
</reference>
<evidence type="ECO:0000313" key="2">
    <source>
        <dbReference type="Proteomes" id="UP000184028"/>
    </source>
</evidence>
<protein>
    <submittedName>
        <fullName evidence="1">Uncharacterized protein</fullName>
    </submittedName>
</protein>
<keyword evidence="2" id="KW-1185">Reference proteome</keyword>
<dbReference type="STRING" id="946677.SAMN05444484_10878"/>
<gene>
    <name evidence="1" type="ORF">SAMN05444484_10878</name>
</gene>
<dbReference type="AlphaFoldDB" id="A0A1M7KPZ5"/>
<dbReference type="PROSITE" id="PS51257">
    <property type="entry name" value="PROKAR_LIPOPROTEIN"/>
    <property type="match status" value="1"/>
</dbReference>
<sequence length="187" mass="21843">MKKEIGLLIVFCVLSACTARKEIMYNKSECSVSTVPPEDLASNYKAFYSSSYFNVNQFEDFDKIKNGILMCRWNEGFKNATFLIVDFDKGFNAVKKRKNLTEAVILTLEEKMSLKKILGILKKESYYQNCIRDHGHASLYILEIRHNDEKIVQYYSPFNNPYEIVTSNANIELVQDIFSIMDRCYYR</sequence>
<organism evidence="1 2">
    <name type="scientific">Flavobacterium chilense</name>
    <dbReference type="NCBI Taxonomy" id="946677"/>
    <lineage>
        <taxon>Bacteria</taxon>
        <taxon>Pseudomonadati</taxon>
        <taxon>Bacteroidota</taxon>
        <taxon>Flavobacteriia</taxon>
        <taxon>Flavobacteriales</taxon>
        <taxon>Flavobacteriaceae</taxon>
        <taxon>Flavobacterium</taxon>
    </lineage>
</organism>
<evidence type="ECO:0000313" key="1">
    <source>
        <dbReference type="EMBL" id="SHM67511.1"/>
    </source>
</evidence>
<proteinExistence type="predicted"/>
<dbReference type="Proteomes" id="UP000184028">
    <property type="component" value="Unassembled WGS sequence"/>
</dbReference>
<dbReference type="RefSeq" id="WP_143155072.1">
    <property type="nucleotide sequence ID" value="NZ_FRBT01000008.1"/>
</dbReference>
<dbReference type="OrthoDB" id="1364328at2"/>
<accession>A0A1M7KPZ5</accession>
<dbReference type="EMBL" id="FRBT01000008">
    <property type="protein sequence ID" value="SHM67511.1"/>
    <property type="molecule type" value="Genomic_DNA"/>
</dbReference>
<name>A0A1M7KPZ5_9FLAO</name>